<dbReference type="Proteomes" id="UP000292282">
    <property type="component" value="Unassembled WGS sequence"/>
</dbReference>
<name>A0A4Q9M2E1_9MICR</name>
<gene>
    <name evidence="2" type="ORF">CWI38_0009p0100</name>
</gene>
<comment type="caution">
    <text evidence="2">The sequence shown here is derived from an EMBL/GenBank/DDBJ whole genome shotgun (WGS) entry which is preliminary data.</text>
</comment>
<evidence type="ECO:0000313" key="3">
    <source>
        <dbReference type="Proteomes" id="UP000292282"/>
    </source>
</evidence>
<accession>A0A4Q9M2E1</accession>
<evidence type="ECO:0000256" key="1">
    <source>
        <dbReference type="SAM" id="MobiDB-lite"/>
    </source>
</evidence>
<dbReference type="AlphaFoldDB" id="A0A4Q9M2E1"/>
<proteinExistence type="predicted"/>
<sequence length="93" mass="11118">MLFWLGEKIRYHSFNMTCYLYDLDLFYMCSIEIISYLHLKRLRIPQNRAIGVVMKAERHEELTHPLKQASNDEDDEPTNNLNEEPDLEEETVV</sequence>
<organism evidence="2 3">
    <name type="scientific">Hamiltosporidium tvaerminnensis</name>
    <dbReference type="NCBI Taxonomy" id="1176355"/>
    <lineage>
        <taxon>Eukaryota</taxon>
        <taxon>Fungi</taxon>
        <taxon>Fungi incertae sedis</taxon>
        <taxon>Microsporidia</taxon>
        <taxon>Dubosqiidae</taxon>
        <taxon>Hamiltosporidium</taxon>
    </lineage>
</organism>
<evidence type="ECO:0000313" key="2">
    <source>
        <dbReference type="EMBL" id="TBU20920.1"/>
    </source>
</evidence>
<feature type="compositionally biased region" description="Acidic residues" evidence="1">
    <location>
        <begin position="71"/>
        <end position="93"/>
    </location>
</feature>
<dbReference type="VEuPathDB" id="MicrosporidiaDB:CWI38_0009p0100"/>
<feature type="region of interest" description="Disordered" evidence="1">
    <location>
        <begin position="61"/>
        <end position="93"/>
    </location>
</feature>
<reference evidence="2 3" key="1">
    <citation type="submission" date="2017-12" db="EMBL/GenBank/DDBJ databases">
        <authorList>
            <person name="Pombert J.-F."/>
            <person name="Haag K.L."/>
            <person name="Ebert D."/>
        </authorList>
    </citation>
    <scope>NUCLEOTIDE SEQUENCE [LARGE SCALE GENOMIC DNA]</scope>
    <source>
        <strain evidence="2">IL-G-3</strain>
    </source>
</reference>
<protein>
    <submittedName>
        <fullName evidence="2">Uncharacterized protein</fullName>
    </submittedName>
</protein>
<dbReference type="EMBL" id="PITK01000009">
    <property type="protein sequence ID" value="TBU20920.1"/>
    <property type="molecule type" value="Genomic_DNA"/>
</dbReference>
<keyword evidence="3" id="KW-1185">Reference proteome</keyword>